<evidence type="ECO:0000256" key="1">
    <source>
        <dbReference type="SAM" id="Phobius"/>
    </source>
</evidence>
<proteinExistence type="predicted"/>
<protein>
    <recommendedName>
        <fullName evidence="2">SnoaL-like domain-containing protein</fullName>
    </recommendedName>
</protein>
<sequence length="193" mass="21300">MANNHTKPKAIKIVLSIIAVVIAASGLLGFISLENARDMAEIEKVIKESVIADHILPILPEPYCSDPKGKIPAHVKQVMFDKITAKYNEIYTSDSAIKKSRIECLKNAVSGQESDNFRELDGGIKKFDNLIINLNGDRATAEADIRTYARGKGPDGKISTPEGTAHYRFSFAKEAGCWKISYEEFNFLPGEEP</sequence>
<evidence type="ECO:0000313" key="4">
    <source>
        <dbReference type="Proteomes" id="UP000230956"/>
    </source>
</evidence>
<feature type="domain" description="SnoaL-like" evidence="2">
    <location>
        <begin position="128"/>
        <end position="181"/>
    </location>
</feature>
<keyword evidence="1" id="KW-0812">Transmembrane</keyword>
<dbReference type="RefSeq" id="WP_286677537.1">
    <property type="nucleotide sequence ID" value="NZ_MNXI01000013.1"/>
</dbReference>
<keyword evidence="1" id="KW-1133">Transmembrane helix</keyword>
<gene>
    <name evidence="3" type="ORF">COY37_11085</name>
</gene>
<dbReference type="InterPro" id="IPR032710">
    <property type="entry name" value="NTF2-like_dom_sf"/>
</dbReference>
<accession>A0A2M7T537</accession>
<evidence type="ECO:0000313" key="3">
    <source>
        <dbReference type="EMBL" id="PIZ35056.1"/>
    </source>
</evidence>
<dbReference type="EMBL" id="PFNG01000256">
    <property type="protein sequence ID" value="PIZ35056.1"/>
    <property type="molecule type" value="Genomic_DNA"/>
</dbReference>
<dbReference type="InterPro" id="IPR037401">
    <property type="entry name" value="SnoaL-like"/>
</dbReference>
<dbReference type="Proteomes" id="UP000230956">
    <property type="component" value="Unassembled WGS sequence"/>
</dbReference>
<reference evidence="4" key="1">
    <citation type="submission" date="2017-09" db="EMBL/GenBank/DDBJ databases">
        <title>Depth-based differentiation of microbial function through sediment-hosted aquifers and enrichment of novel symbionts in the deep terrestrial subsurface.</title>
        <authorList>
            <person name="Probst A.J."/>
            <person name="Ladd B."/>
            <person name="Jarett J.K."/>
            <person name="Geller-Mcgrath D.E."/>
            <person name="Sieber C.M.K."/>
            <person name="Emerson J.B."/>
            <person name="Anantharaman K."/>
            <person name="Thomas B.C."/>
            <person name="Malmstrom R."/>
            <person name="Stieglmeier M."/>
            <person name="Klingl A."/>
            <person name="Woyke T."/>
            <person name="Ryan C.M."/>
            <person name="Banfield J.F."/>
        </authorList>
    </citation>
    <scope>NUCLEOTIDE SEQUENCE [LARGE SCALE GENOMIC DNA]</scope>
</reference>
<dbReference type="Pfam" id="PF13577">
    <property type="entry name" value="SnoaL_4"/>
    <property type="match status" value="1"/>
</dbReference>
<evidence type="ECO:0000259" key="2">
    <source>
        <dbReference type="Pfam" id="PF13577"/>
    </source>
</evidence>
<organism evidence="3 4">
    <name type="scientific">Candidatus Aquicultor secundus</name>
    <dbReference type="NCBI Taxonomy" id="1973895"/>
    <lineage>
        <taxon>Bacteria</taxon>
        <taxon>Bacillati</taxon>
        <taxon>Actinomycetota</taxon>
        <taxon>Candidatus Aquicultoria</taxon>
        <taxon>Candidatus Aquicultorales</taxon>
        <taxon>Candidatus Aquicultoraceae</taxon>
        <taxon>Candidatus Aquicultor</taxon>
    </lineage>
</organism>
<feature type="transmembrane region" description="Helical" evidence="1">
    <location>
        <begin position="12"/>
        <end position="33"/>
    </location>
</feature>
<dbReference type="AlphaFoldDB" id="A0A2M7T537"/>
<name>A0A2M7T537_9ACTN</name>
<dbReference type="Gene3D" id="3.10.450.50">
    <property type="match status" value="1"/>
</dbReference>
<keyword evidence="1" id="KW-0472">Membrane</keyword>
<dbReference type="SUPFAM" id="SSF54427">
    <property type="entry name" value="NTF2-like"/>
    <property type="match status" value="1"/>
</dbReference>
<comment type="caution">
    <text evidence="3">The sequence shown here is derived from an EMBL/GenBank/DDBJ whole genome shotgun (WGS) entry which is preliminary data.</text>
</comment>